<feature type="region of interest" description="Disordered" evidence="2">
    <location>
        <begin position="1"/>
        <end position="43"/>
    </location>
</feature>
<keyword evidence="1" id="KW-0175">Coiled coil</keyword>
<dbReference type="Proteomes" id="UP000639643">
    <property type="component" value="Unassembled WGS sequence"/>
</dbReference>
<organism evidence="3 4">
    <name type="scientific">Colletotrichum musicola</name>
    <dbReference type="NCBI Taxonomy" id="2175873"/>
    <lineage>
        <taxon>Eukaryota</taxon>
        <taxon>Fungi</taxon>
        <taxon>Dikarya</taxon>
        <taxon>Ascomycota</taxon>
        <taxon>Pezizomycotina</taxon>
        <taxon>Sordariomycetes</taxon>
        <taxon>Hypocreomycetidae</taxon>
        <taxon>Glomerellales</taxon>
        <taxon>Glomerellaceae</taxon>
        <taxon>Colletotrichum</taxon>
        <taxon>Colletotrichum orchidearum species complex</taxon>
    </lineage>
</organism>
<feature type="coiled-coil region" evidence="1">
    <location>
        <begin position="309"/>
        <end position="491"/>
    </location>
</feature>
<name>A0A8H6U7P7_9PEZI</name>
<evidence type="ECO:0000256" key="1">
    <source>
        <dbReference type="SAM" id="Coils"/>
    </source>
</evidence>
<evidence type="ECO:0000313" key="3">
    <source>
        <dbReference type="EMBL" id="KAF6842955.1"/>
    </source>
</evidence>
<evidence type="ECO:0000313" key="4">
    <source>
        <dbReference type="Proteomes" id="UP000639643"/>
    </source>
</evidence>
<feature type="compositionally biased region" description="Pro residues" evidence="2">
    <location>
        <begin position="7"/>
        <end position="17"/>
    </location>
</feature>
<feature type="compositionally biased region" description="Low complexity" evidence="2">
    <location>
        <begin position="19"/>
        <end position="37"/>
    </location>
</feature>
<dbReference type="AlphaFoldDB" id="A0A8H6U7P7"/>
<feature type="region of interest" description="Disordered" evidence="2">
    <location>
        <begin position="738"/>
        <end position="771"/>
    </location>
</feature>
<keyword evidence="4" id="KW-1185">Reference proteome</keyword>
<protein>
    <submittedName>
        <fullName evidence="3">Uncharacterized protein</fullName>
    </submittedName>
</protein>
<proteinExistence type="predicted"/>
<comment type="caution">
    <text evidence="3">The sequence shown here is derived from an EMBL/GenBank/DDBJ whole genome shotgun (WGS) entry which is preliminary data.</text>
</comment>
<evidence type="ECO:0000256" key="2">
    <source>
        <dbReference type="SAM" id="MobiDB-lite"/>
    </source>
</evidence>
<dbReference type="EMBL" id="WIGM01000055">
    <property type="protein sequence ID" value="KAF6842955.1"/>
    <property type="molecule type" value="Genomic_DNA"/>
</dbReference>
<dbReference type="OrthoDB" id="4833301at2759"/>
<accession>A0A8H6U7P7</accession>
<dbReference type="Gene3D" id="1.20.5.1700">
    <property type="match status" value="1"/>
</dbReference>
<sequence length="771" mass="86952">MLTKHLAPPPPPPPPARKPTTILTTPTSSAPSTPRISDGSTHVGKIAEALRTVSKRSYEHVSIQLRKDAVEAKVKERAQNGKMLQQKYIEFPSLKESHRKLEKKDLDDLAALRKEEQEADKRTLVTTEQLASSFFQILSELQDRQVASKDPLGAVDSLEARINARLGALEAKHREEAERQEKRIQELSKDISAEANQRQLLSTENEELKTRLRDVEKKGQAYRQLVDEHTTSIRQLQTSQAHVGPAQAIPDPAVQAQHADELKMLQVKVAAHEEKLGDLDVDLINESCEVTTTTLPRCEANVKKAMEEAKKGTDEVVSLRKDAKQLRSQLEHTSTLLEARRKEQENLRYKIEKLQNSKQSSTSSTKLEAGVEQLRSDFGQLNSEMEKIQMSQQSSADTEQLKAGVEQLRSDFRQLNSDMEKMQTSQQQQATADTKQLKAGVEQLQSDFGQLNSEMEKVQTSQQSEQLRAEVNQLQSDVKGLKSEMEQLRTRAQLRPEGDTFVTAKRVIALNDRFVKAVGQWVDELKARTKALEDHVAHVQHNPNPDTAQTSDKPSAVIESATLETKMDKHDERIRALKSSAQAQEQSAKVSRDEERRLLEKKQAAFEEAMLAMIETMKTQVAMSEQSLKNVSESVKLMTDNQSAQTGRLGEVESEMLKLGTRLESSEQSVRLAEEKLEKRMDLVQHNYMSLDSQMNNLTTDGLFQAIIRHLDKYQPSGAQLGQKVDTIIQQVTQHEHRLVKVERSSSTSEEPAHKKRKFSPNDYAITNGIR</sequence>
<gene>
    <name evidence="3" type="ORF">CMUS01_02611</name>
</gene>
<feature type="coiled-coil region" evidence="1">
    <location>
        <begin position="170"/>
        <end position="225"/>
    </location>
</feature>
<reference evidence="3" key="1">
    <citation type="journal article" date="2020" name="Phytopathology">
        <title>Genome Sequence Resources of Colletotrichum truncatum, C. plurivorum, C. musicola, and C. sojae: Four Species Pathogenic to Soybean (Glycine max).</title>
        <authorList>
            <person name="Rogerio F."/>
            <person name="Boufleur T.R."/>
            <person name="Ciampi-Guillardi M."/>
            <person name="Sukno S.A."/>
            <person name="Thon M.R."/>
            <person name="Massola Junior N.S."/>
            <person name="Baroncelli R."/>
        </authorList>
    </citation>
    <scope>NUCLEOTIDE SEQUENCE</scope>
    <source>
        <strain evidence="3">LFN0074</strain>
    </source>
</reference>